<dbReference type="InterPro" id="IPR036770">
    <property type="entry name" value="Ankyrin_rpt-contain_sf"/>
</dbReference>
<reference evidence="5" key="1">
    <citation type="submission" date="2020-06" db="EMBL/GenBank/DDBJ databases">
        <title>Draft genome sequences of strains closely related to Aspergillus parafelis and Aspergillus hiratsukae.</title>
        <authorList>
            <person name="Dos Santos R.A.C."/>
            <person name="Rivero-Menendez O."/>
            <person name="Steenwyk J.L."/>
            <person name="Mead M.E."/>
            <person name="Goldman G.H."/>
            <person name="Alastruey-Izquierdo A."/>
            <person name="Rokas A."/>
        </authorList>
    </citation>
    <scope>NUCLEOTIDE SEQUENCE</scope>
    <source>
        <strain evidence="5">CNM-CM5623</strain>
    </source>
</reference>
<feature type="repeat" description="ANK" evidence="3">
    <location>
        <begin position="358"/>
        <end position="386"/>
    </location>
</feature>
<dbReference type="PANTHER" id="PTHR24198">
    <property type="entry name" value="ANKYRIN REPEAT AND PROTEIN KINASE DOMAIN-CONTAINING PROTEIN"/>
    <property type="match status" value="1"/>
</dbReference>
<feature type="repeat" description="ANK" evidence="3">
    <location>
        <begin position="241"/>
        <end position="269"/>
    </location>
</feature>
<dbReference type="Proteomes" id="UP000654922">
    <property type="component" value="Unassembled WGS sequence"/>
</dbReference>
<evidence type="ECO:0000259" key="4">
    <source>
        <dbReference type="PROSITE" id="PS50181"/>
    </source>
</evidence>
<evidence type="ECO:0000256" key="3">
    <source>
        <dbReference type="PROSITE-ProRule" id="PRU00023"/>
    </source>
</evidence>
<dbReference type="EMBL" id="JACBAE010001393">
    <property type="protein sequence ID" value="KAF7157294.1"/>
    <property type="molecule type" value="Genomic_DNA"/>
</dbReference>
<dbReference type="PRINTS" id="PR01415">
    <property type="entry name" value="ANKYRIN"/>
</dbReference>
<evidence type="ECO:0000313" key="6">
    <source>
        <dbReference type="Proteomes" id="UP000654922"/>
    </source>
</evidence>
<accession>A0A8H6PNN6</accession>
<dbReference type="AlphaFoldDB" id="A0A8H6PNN6"/>
<dbReference type="SUPFAM" id="SSF48403">
    <property type="entry name" value="Ankyrin repeat"/>
    <property type="match status" value="1"/>
</dbReference>
<dbReference type="InterPro" id="IPR002110">
    <property type="entry name" value="Ankyrin_rpt"/>
</dbReference>
<feature type="domain" description="F-box" evidence="4">
    <location>
        <begin position="1"/>
        <end position="46"/>
    </location>
</feature>
<dbReference type="PROSITE" id="PS50297">
    <property type="entry name" value="ANK_REP_REGION"/>
    <property type="match status" value="2"/>
</dbReference>
<dbReference type="OrthoDB" id="366390at2759"/>
<dbReference type="PROSITE" id="PS50181">
    <property type="entry name" value="FBOX"/>
    <property type="match status" value="1"/>
</dbReference>
<comment type="caution">
    <text evidence="5">The sequence shown here is derived from an EMBL/GenBank/DDBJ whole genome shotgun (WGS) entry which is preliminary data.</text>
</comment>
<evidence type="ECO:0000256" key="1">
    <source>
        <dbReference type="ARBA" id="ARBA00022737"/>
    </source>
</evidence>
<name>A0A8H6PNN6_9EURO</name>
<dbReference type="PANTHER" id="PTHR24198:SF194">
    <property type="entry name" value="INVERSIN-A"/>
    <property type="match status" value="1"/>
</dbReference>
<keyword evidence="1" id="KW-0677">Repeat</keyword>
<evidence type="ECO:0000256" key="2">
    <source>
        <dbReference type="ARBA" id="ARBA00023043"/>
    </source>
</evidence>
<proteinExistence type="predicted"/>
<sequence length="453" mass="50371">MCLLSLPTEILCLIAEHIESLQTLTALARVNRRLNFIFDPALYQLDARHSPSAAVSWAAERGMTHLLQKSVDYGAEIPVHSQIGQLSISERRVVYGKIIHHRFTNCPPPHPLCLAVQNGHEEIARILLARGCDPNMETPDRYSLLSLAVIRGHAGLVKMLLSLCVDQKSRVPTHNSPIQIAAFQGNETIVGLLLHRSSQRLHHTNELRDASECALKENHKSIIYQLVEYGVNLNMAFPDWSGKTPLVWASEQGDVDLVKLFLSHGADPNYHGWDYETALVKAAASGHADIVSLLVGETDRMSRTQALALSMDYPDGRVARILLDSGALPDFVDQDYADFPYNPFRTMQDRKDYRLILPLVRAVNAGHTDLARLLVAHGANVNAFYEGLVHTRSSRSSGSVLQLAMDLNDEDTVKHLRDHGAVVEVESTFERLMKGFRNPTHSGPAISRQSNQN</sequence>
<protein>
    <recommendedName>
        <fullName evidence="4">F-box domain-containing protein</fullName>
    </recommendedName>
</protein>
<dbReference type="Gene3D" id="1.25.40.20">
    <property type="entry name" value="Ankyrin repeat-containing domain"/>
    <property type="match status" value="1"/>
</dbReference>
<dbReference type="Pfam" id="PF00023">
    <property type="entry name" value="Ank"/>
    <property type="match status" value="1"/>
</dbReference>
<dbReference type="SMART" id="SM00248">
    <property type="entry name" value="ANK"/>
    <property type="match status" value="8"/>
</dbReference>
<feature type="repeat" description="ANK" evidence="3">
    <location>
        <begin position="111"/>
        <end position="139"/>
    </location>
</feature>
<keyword evidence="2 3" id="KW-0040">ANK repeat</keyword>
<dbReference type="InterPro" id="IPR001810">
    <property type="entry name" value="F-box_dom"/>
</dbReference>
<dbReference type="PROSITE" id="PS50088">
    <property type="entry name" value="ANK_REPEAT"/>
    <property type="match status" value="3"/>
</dbReference>
<dbReference type="Pfam" id="PF12796">
    <property type="entry name" value="Ank_2"/>
    <property type="match status" value="2"/>
</dbReference>
<organism evidence="5 6">
    <name type="scientific">Aspergillus felis</name>
    <dbReference type="NCBI Taxonomy" id="1287682"/>
    <lineage>
        <taxon>Eukaryota</taxon>
        <taxon>Fungi</taxon>
        <taxon>Dikarya</taxon>
        <taxon>Ascomycota</taxon>
        <taxon>Pezizomycotina</taxon>
        <taxon>Eurotiomycetes</taxon>
        <taxon>Eurotiomycetidae</taxon>
        <taxon>Eurotiales</taxon>
        <taxon>Aspergillaceae</taxon>
        <taxon>Aspergillus</taxon>
        <taxon>Aspergillus subgen. Fumigati</taxon>
    </lineage>
</organism>
<evidence type="ECO:0000313" key="5">
    <source>
        <dbReference type="EMBL" id="KAF7157294.1"/>
    </source>
</evidence>
<gene>
    <name evidence="5" type="ORF">CNMCM5623_001417</name>
</gene>